<comment type="pathway">
    <text evidence="1">Amino-acid degradation; L-alanine degradation via dehydrogenase pathway; NH(3) and pyruvate from L-alanine: step 1/1.</text>
</comment>
<evidence type="ECO:0000313" key="7">
    <source>
        <dbReference type="EMBL" id="MCU7377599.1"/>
    </source>
</evidence>
<dbReference type="GO" id="GO:0042853">
    <property type="term" value="P:L-alanine catabolic process"/>
    <property type="evidence" value="ECO:0007669"/>
    <property type="project" value="InterPro"/>
</dbReference>
<feature type="domain" description="Alanine dehydrogenase/pyridine nucleotide transhydrogenase NAD(H)-binding" evidence="5">
    <location>
        <begin position="151"/>
        <end position="298"/>
    </location>
</feature>
<feature type="domain" description="Alanine dehydrogenase/pyridine nucleotide transhydrogenase N-terminal" evidence="6">
    <location>
        <begin position="4"/>
        <end position="139"/>
    </location>
</feature>
<dbReference type="RefSeq" id="WP_253020115.1">
    <property type="nucleotide sequence ID" value="NZ_JAJAGH010000015.1"/>
</dbReference>
<evidence type="ECO:0000256" key="1">
    <source>
        <dbReference type="ARBA" id="ARBA00005206"/>
    </source>
</evidence>
<protein>
    <recommendedName>
        <fullName evidence="3">alanine dehydrogenase</fullName>
        <ecNumber evidence="3">1.4.1.1</ecNumber>
    </recommendedName>
</protein>
<organism evidence="7 8">
    <name type="scientific">Hominibacterium faecale</name>
    <dbReference type="NCBI Taxonomy" id="2839743"/>
    <lineage>
        <taxon>Bacteria</taxon>
        <taxon>Bacillati</taxon>
        <taxon>Bacillota</taxon>
        <taxon>Clostridia</taxon>
        <taxon>Peptostreptococcales</taxon>
        <taxon>Anaerovoracaceae</taxon>
        <taxon>Hominibacterium</taxon>
    </lineage>
</organism>
<evidence type="ECO:0000259" key="6">
    <source>
        <dbReference type="SMART" id="SM01003"/>
    </source>
</evidence>
<dbReference type="SMART" id="SM01002">
    <property type="entry name" value="AlaDh_PNT_C"/>
    <property type="match status" value="1"/>
</dbReference>
<dbReference type="SUPFAM" id="SSF51735">
    <property type="entry name" value="NAD(P)-binding Rossmann-fold domains"/>
    <property type="match status" value="1"/>
</dbReference>
<evidence type="ECO:0000256" key="3">
    <source>
        <dbReference type="ARBA" id="ARBA00012897"/>
    </source>
</evidence>
<dbReference type="EMBL" id="JAOSHN010000002">
    <property type="protein sequence ID" value="MCU7377599.1"/>
    <property type="molecule type" value="Genomic_DNA"/>
</dbReference>
<evidence type="ECO:0000259" key="5">
    <source>
        <dbReference type="SMART" id="SM01002"/>
    </source>
</evidence>
<dbReference type="CDD" id="cd05305">
    <property type="entry name" value="L-AlaDH"/>
    <property type="match status" value="1"/>
</dbReference>
<dbReference type="Pfam" id="PF01262">
    <property type="entry name" value="AlaDh_PNT_C"/>
    <property type="match status" value="1"/>
</dbReference>
<gene>
    <name evidence="7" type="ORF">OBO34_04425</name>
</gene>
<name>A0A9J6QSW7_9FIRM</name>
<dbReference type="InterPro" id="IPR007886">
    <property type="entry name" value="AlaDH/PNT_N"/>
</dbReference>
<comment type="caution">
    <text evidence="7">The sequence shown here is derived from an EMBL/GenBank/DDBJ whole genome shotgun (WGS) entry which is preliminary data.</text>
</comment>
<keyword evidence="8" id="KW-1185">Reference proteome</keyword>
<dbReference type="InterPro" id="IPR008141">
    <property type="entry name" value="Ala_DH"/>
</dbReference>
<evidence type="ECO:0000256" key="4">
    <source>
        <dbReference type="ARBA" id="ARBA00023002"/>
    </source>
</evidence>
<evidence type="ECO:0000256" key="2">
    <source>
        <dbReference type="ARBA" id="ARBA00005689"/>
    </source>
</evidence>
<dbReference type="Gene3D" id="3.40.50.720">
    <property type="entry name" value="NAD(P)-binding Rossmann-like Domain"/>
    <property type="match status" value="2"/>
</dbReference>
<sequence length="373" mass="41121">MIIGTPKEVKENETRVAMTPNWAKRLVGAGHEVWLQKSAGENSGFADEAYTAVGVNLADSAEEIYEKAEFITKVKELQPQEYKLIREDQMIMTWFHLAEDYDKPMAQALVDQKSIGLSMELIVLDDGSRPTMKPMSDIAGSLAMLESVKYCQTMNGGTGLLLRKVYGLPTPRIVVLGGGHAGFNAAQVAVGLGLQTTIVEASWDRIDYLKAALPEADVVLFEENVLEKILIDCDVFINCIYPSPEPGTREPLVKRSTVKKMKKCSLIMDIAGAEIVETSHYTTLGDPTFTEEGILHYCVPNMPSLCPRTATEALLMITGPYILNIANKGLKKAAEDDPAIRRCISTVNGQIVHPEIGINQEMPYTEFDFSMLD</sequence>
<dbReference type="AlphaFoldDB" id="A0A9J6QSW7"/>
<dbReference type="GO" id="GO:0005886">
    <property type="term" value="C:plasma membrane"/>
    <property type="evidence" value="ECO:0007669"/>
    <property type="project" value="TreeGrafter"/>
</dbReference>
<dbReference type="PANTHER" id="PTHR42795:SF1">
    <property type="entry name" value="ALANINE DEHYDROGENASE"/>
    <property type="match status" value="1"/>
</dbReference>
<dbReference type="InterPro" id="IPR007698">
    <property type="entry name" value="AlaDH/PNT_NAD(H)-bd"/>
</dbReference>
<dbReference type="GO" id="GO:0000286">
    <property type="term" value="F:alanine dehydrogenase activity"/>
    <property type="evidence" value="ECO:0007669"/>
    <property type="project" value="UniProtKB-EC"/>
</dbReference>
<dbReference type="PANTHER" id="PTHR42795">
    <property type="entry name" value="ALANINE DEHYDROGENASE"/>
    <property type="match status" value="1"/>
</dbReference>
<keyword evidence="4" id="KW-0560">Oxidoreductase</keyword>
<dbReference type="SMART" id="SM01003">
    <property type="entry name" value="AlaDh_PNT_N"/>
    <property type="match status" value="1"/>
</dbReference>
<accession>A0A9J6QSW7</accession>
<dbReference type="Pfam" id="PF05222">
    <property type="entry name" value="AlaDh_PNT_N"/>
    <property type="match status" value="1"/>
</dbReference>
<reference evidence="7" key="1">
    <citation type="submission" date="2022-09" db="EMBL/GenBank/DDBJ databases">
        <title>Culturomic study of gut microbiota in children with autism spectrum disorder.</title>
        <authorList>
            <person name="Efimov B.A."/>
            <person name="Chaplin A.V."/>
            <person name="Sokolova S.R."/>
            <person name="Pikina A.P."/>
            <person name="Korzhanova M."/>
            <person name="Belova V."/>
            <person name="Korostin D."/>
        </authorList>
    </citation>
    <scope>NUCLEOTIDE SEQUENCE</scope>
    <source>
        <strain evidence="7">ASD5510</strain>
    </source>
</reference>
<comment type="similarity">
    <text evidence="2">Belongs to the AlaDH/PNT family.</text>
</comment>
<dbReference type="Proteomes" id="UP001065549">
    <property type="component" value="Unassembled WGS sequence"/>
</dbReference>
<proteinExistence type="inferred from homology"/>
<dbReference type="SUPFAM" id="SSF52283">
    <property type="entry name" value="Formate/glycerate dehydrogenase catalytic domain-like"/>
    <property type="match status" value="1"/>
</dbReference>
<dbReference type="InterPro" id="IPR036291">
    <property type="entry name" value="NAD(P)-bd_dom_sf"/>
</dbReference>
<evidence type="ECO:0000313" key="8">
    <source>
        <dbReference type="Proteomes" id="UP001065549"/>
    </source>
</evidence>
<dbReference type="EC" id="1.4.1.1" evidence="3"/>